<evidence type="ECO:0000313" key="13">
    <source>
        <dbReference type="Proteomes" id="UP000184226"/>
    </source>
</evidence>
<evidence type="ECO:0000256" key="3">
    <source>
        <dbReference type="ARBA" id="ARBA00022475"/>
    </source>
</evidence>
<feature type="region of interest" description="Disordered" evidence="11">
    <location>
        <begin position="67"/>
        <end position="174"/>
    </location>
</feature>
<evidence type="ECO:0000256" key="8">
    <source>
        <dbReference type="ARBA" id="ARBA00023010"/>
    </source>
</evidence>
<evidence type="ECO:0000256" key="2">
    <source>
        <dbReference type="ARBA" id="ARBA00022448"/>
    </source>
</evidence>
<dbReference type="InterPro" id="IPR018448">
    <property type="entry name" value="TatB"/>
</dbReference>
<protein>
    <recommendedName>
        <fullName evidence="10">Sec-independent protein translocase protein TatB</fullName>
    </recommendedName>
</protein>
<dbReference type="PANTHER" id="PTHR33162:SF1">
    <property type="entry name" value="SEC-INDEPENDENT PROTEIN TRANSLOCASE PROTEIN TATA, CHLOROPLASTIC"/>
    <property type="match status" value="1"/>
</dbReference>
<sequence>MFDVSFSELLLIGVIALIVIGPERLPKVARTLGHLIGRAQRYVSDVKTDIQREMDLDELTDLKGQMEDAAKSVKSSMQDASASLRKPLDEAQQALKDASASVDTLVKDTKAQASLDVRPAEPGQPAEPPPAAPGGAAESAEPPADTVDTSTLPLPGFAQREPVPVEKSDTETPT</sequence>
<name>A0A1M5V1Y4_9BURK</name>
<dbReference type="InterPro" id="IPR003369">
    <property type="entry name" value="TatA/B/E"/>
</dbReference>
<dbReference type="AlphaFoldDB" id="A0A1M5V1Y4"/>
<keyword evidence="7 10" id="KW-1133">Transmembrane helix</keyword>
<feature type="compositionally biased region" description="Low complexity" evidence="11">
    <location>
        <begin position="133"/>
        <end position="144"/>
    </location>
</feature>
<dbReference type="NCBIfam" id="TIGR01410">
    <property type="entry name" value="tatB"/>
    <property type="match status" value="1"/>
</dbReference>
<dbReference type="HAMAP" id="MF_00237">
    <property type="entry name" value="TatB"/>
    <property type="match status" value="1"/>
</dbReference>
<dbReference type="STRING" id="658167.SAMN04488135_104205"/>
<evidence type="ECO:0000256" key="1">
    <source>
        <dbReference type="ARBA" id="ARBA00004167"/>
    </source>
</evidence>
<dbReference type="PANTHER" id="PTHR33162">
    <property type="entry name" value="SEC-INDEPENDENT PROTEIN TRANSLOCASE PROTEIN TATA, CHLOROPLASTIC"/>
    <property type="match status" value="1"/>
</dbReference>
<dbReference type="PRINTS" id="PR01506">
    <property type="entry name" value="TATBPROTEIN"/>
</dbReference>
<evidence type="ECO:0000256" key="6">
    <source>
        <dbReference type="ARBA" id="ARBA00022927"/>
    </source>
</evidence>
<evidence type="ECO:0000256" key="4">
    <source>
        <dbReference type="ARBA" id="ARBA00022519"/>
    </source>
</evidence>
<comment type="subunit">
    <text evidence="10">The Tat system comprises two distinct complexes: a TatABC complex, containing multiple copies of TatA, TatB and TatC subunits, and a separate TatA complex, containing only TatA subunits. Substrates initially bind to the TatABC complex, which probably triggers association of the separate TatA complex to form the active translocon.</text>
</comment>
<evidence type="ECO:0000256" key="9">
    <source>
        <dbReference type="ARBA" id="ARBA00023136"/>
    </source>
</evidence>
<keyword evidence="6 10" id="KW-0653">Protein transport</keyword>
<keyword evidence="5 10" id="KW-0812">Transmembrane</keyword>
<keyword evidence="8 10" id="KW-0811">Translocation</keyword>
<comment type="function">
    <text evidence="10">Part of the twin-arginine translocation (Tat) system that transports large folded proteins containing a characteristic twin-arginine motif in their signal peptide across membranes. Together with TatC, TatB is part of a receptor directly interacting with Tat signal peptides. TatB may form an oligomeric binding site that transiently accommodates folded Tat precursor proteins before their translocation.</text>
</comment>
<feature type="compositionally biased region" description="Basic and acidic residues" evidence="11">
    <location>
        <begin position="163"/>
        <end position="174"/>
    </location>
</feature>
<accession>A0A1M5V1Y4</accession>
<dbReference type="Pfam" id="PF02416">
    <property type="entry name" value="TatA_B_E"/>
    <property type="match status" value="1"/>
</dbReference>
<keyword evidence="3 10" id="KW-1003">Cell membrane</keyword>
<dbReference type="GO" id="GO:0008320">
    <property type="term" value="F:protein transmembrane transporter activity"/>
    <property type="evidence" value="ECO:0007669"/>
    <property type="project" value="UniProtKB-UniRule"/>
</dbReference>
<keyword evidence="9 10" id="KW-0472">Membrane</keyword>
<dbReference type="EMBL" id="FQXE01000004">
    <property type="protein sequence ID" value="SHH69307.1"/>
    <property type="molecule type" value="Genomic_DNA"/>
</dbReference>
<comment type="similarity">
    <text evidence="10">Belongs to the TatB family.</text>
</comment>
<keyword evidence="2 10" id="KW-0813">Transport</keyword>
<evidence type="ECO:0000256" key="7">
    <source>
        <dbReference type="ARBA" id="ARBA00022989"/>
    </source>
</evidence>
<gene>
    <name evidence="10" type="primary">tatB</name>
    <name evidence="12" type="ORF">SAMN04488135_104205</name>
</gene>
<evidence type="ECO:0000256" key="11">
    <source>
        <dbReference type="SAM" id="MobiDB-lite"/>
    </source>
</evidence>
<dbReference type="OrthoDB" id="9816005at2"/>
<keyword evidence="4" id="KW-0997">Cell inner membrane</keyword>
<dbReference type="GO" id="GO:0043953">
    <property type="term" value="P:protein transport by the Tat complex"/>
    <property type="evidence" value="ECO:0007669"/>
    <property type="project" value="UniProtKB-UniRule"/>
</dbReference>
<evidence type="ECO:0000256" key="10">
    <source>
        <dbReference type="HAMAP-Rule" id="MF_00237"/>
    </source>
</evidence>
<evidence type="ECO:0000313" key="12">
    <source>
        <dbReference type="EMBL" id="SHH69307.1"/>
    </source>
</evidence>
<dbReference type="Gene3D" id="1.20.5.3310">
    <property type="match status" value="1"/>
</dbReference>
<dbReference type="Proteomes" id="UP000184226">
    <property type="component" value="Unassembled WGS sequence"/>
</dbReference>
<comment type="subcellular location">
    <subcellularLocation>
        <location evidence="10">Cell membrane</location>
        <topology evidence="10">Single-pass membrane protein</topology>
    </subcellularLocation>
    <subcellularLocation>
        <location evidence="1">Membrane</location>
        <topology evidence="1">Single-pass membrane protein</topology>
    </subcellularLocation>
</comment>
<dbReference type="RefSeq" id="WP_073102879.1">
    <property type="nucleotide sequence ID" value="NZ_FQXE01000004.1"/>
</dbReference>
<organism evidence="12 13">
    <name type="scientific">Pollutimonas bauzanensis</name>
    <dbReference type="NCBI Taxonomy" id="658167"/>
    <lineage>
        <taxon>Bacteria</taxon>
        <taxon>Pseudomonadati</taxon>
        <taxon>Pseudomonadota</taxon>
        <taxon>Betaproteobacteria</taxon>
        <taxon>Burkholderiales</taxon>
        <taxon>Alcaligenaceae</taxon>
        <taxon>Pollutimonas</taxon>
    </lineage>
</organism>
<evidence type="ECO:0000256" key="5">
    <source>
        <dbReference type="ARBA" id="ARBA00022692"/>
    </source>
</evidence>
<reference evidence="12 13" key="1">
    <citation type="submission" date="2016-11" db="EMBL/GenBank/DDBJ databases">
        <authorList>
            <person name="Jaros S."/>
            <person name="Januszkiewicz K."/>
            <person name="Wedrychowicz H."/>
        </authorList>
    </citation>
    <scope>NUCLEOTIDE SEQUENCE [LARGE SCALE GENOMIC DNA]</scope>
    <source>
        <strain evidence="12 13">CGMCC 1.10190</strain>
    </source>
</reference>
<proteinExistence type="inferred from homology"/>
<keyword evidence="13" id="KW-1185">Reference proteome</keyword>
<dbReference type="GO" id="GO:0033281">
    <property type="term" value="C:TAT protein transport complex"/>
    <property type="evidence" value="ECO:0007669"/>
    <property type="project" value="UniProtKB-UniRule"/>
</dbReference>